<protein>
    <submittedName>
        <fullName evidence="4">Transposase</fullName>
    </submittedName>
</protein>
<dbReference type="Pfam" id="PF13518">
    <property type="entry name" value="HTH_28"/>
    <property type="match status" value="2"/>
</dbReference>
<dbReference type="EMBL" id="LDPH01000076">
    <property type="protein sequence ID" value="KLV14205.1"/>
    <property type="molecule type" value="Genomic_DNA"/>
</dbReference>
<sequence>MAKYSEEFKIKIVTEYLNGNLGYKRLARKYNLPSVTPLKNWVKAYKTQGMEGLKRRKGKEAYSIQFKLDTIQFMKKTGSSYLETANQFKLNNPSLINRWMKEFNEQGVEGLKPKPKGRPSMSKKPNTNKQTKKEENKLTREAELERENELLRLEIAYLKKLRAFQENPNVFPEKHKQNWHSNSKKKDSD</sequence>
<dbReference type="PATRIC" id="fig|1397.4.peg.5269"/>
<dbReference type="SUPFAM" id="SSF48295">
    <property type="entry name" value="TrpR-like"/>
    <property type="match status" value="1"/>
</dbReference>
<dbReference type="Proteomes" id="UP000036045">
    <property type="component" value="Unassembled WGS sequence"/>
</dbReference>
<feature type="region of interest" description="Disordered" evidence="2">
    <location>
        <begin position="166"/>
        <end position="189"/>
    </location>
</feature>
<feature type="domain" description="Insertion element IS150 protein InsJ-like helix-turn-helix" evidence="3">
    <location>
        <begin position="8"/>
        <end position="59"/>
    </location>
</feature>
<feature type="compositionally biased region" description="Basic and acidic residues" evidence="2">
    <location>
        <begin position="131"/>
        <end position="144"/>
    </location>
</feature>
<dbReference type="RefSeq" id="WP_047945097.1">
    <property type="nucleotide sequence ID" value="NZ_JARTLH010000071.1"/>
</dbReference>
<dbReference type="InterPro" id="IPR010921">
    <property type="entry name" value="Trp_repressor/repl_initiator"/>
</dbReference>
<reference evidence="4 5" key="1">
    <citation type="submission" date="2015-05" db="EMBL/GenBank/DDBJ databases">
        <title>Whole genome sequence and identification of bacterial endophytes from Costus igneus.</title>
        <authorList>
            <person name="Lee Y.P."/>
            <person name="Gan H.M."/>
            <person name="Eng W."/>
            <person name="Wheatley M.S."/>
            <person name="Caraballo A."/>
            <person name="Polter S."/>
            <person name="Savka M.A."/>
            <person name="Hudson A.O."/>
        </authorList>
    </citation>
    <scope>NUCLEOTIDE SEQUENCE [LARGE SCALE GENOMIC DNA]</scope>
    <source>
        <strain evidence="4 5">RIT379</strain>
    </source>
</reference>
<gene>
    <name evidence="4" type="ORF">ABW02_26095</name>
</gene>
<evidence type="ECO:0000256" key="2">
    <source>
        <dbReference type="SAM" id="MobiDB-lite"/>
    </source>
</evidence>
<evidence type="ECO:0000259" key="3">
    <source>
        <dbReference type="Pfam" id="PF13518"/>
    </source>
</evidence>
<evidence type="ECO:0000313" key="5">
    <source>
        <dbReference type="Proteomes" id="UP000036045"/>
    </source>
</evidence>
<proteinExistence type="inferred from homology"/>
<name>A0A0J1KCK1_NIACI</name>
<organism evidence="4 5">
    <name type="scientific">Niallia circulans</name>
    <name type="common">Bacillus circulans</name>
    <dbReference type="NCBI Taxonomy" id="1397"/>
    <lineage>
        <taxon>Bacteria</taxon>
        <taxon>Bacillati</taxon>
        <taxon>Bacillota</taxon>
        <taxon>Bacilli</taxon>
        <taxon>Bacillales</taxon>
        <taxon>Bacillaceae</taxon>
        <taxon>Niallia</taxon>
    </lineage>
</organism>
<dbReference type="InterPro" id="IPR009057">
    <property type="entry name" value="Homeodomain-like_sf"/>
</dbReference>
<evidence type="ECO:0000256" key="1">
    <source>
        <dbReference type="ARBA" id="ARBA00038232"/>
    </source>
</evidence>
<dbReference type="Gene3D" id="1.10.10.10">
    <property type="entry name" value="Winged helix-like DNA-binding domain superfamily/Winged helix DNA-binding domain"/>
    <property type="match status" value="2"/>
</dbReference>
<dbReference type="InterPro" id="IPR055247">
    <property type="entry name" value="InsJ-like_HTH"/>
</dbReference>
<evidence type="ECO:0000313" key="4">
    <source>
        <dbReference type="EMBL" id="KLV14205.1"/>
    </source>
</evidence>
<feature type="region of interest" description="Disordered" evidence="2">
    <location>
        <begin position="108"/>
        <end position="144"/>
    </location>
</feature>
<dbReference type="AlphaFoldDB" id="A0A0J1KCK1"/>
<dbReference type="SUPFAM" id="SSF46689">
    <property type="entry name" value="Homeodomain-like"/>
    <property type="match status" value="1"/>
</dbReference>
<feature type="domain" description="Insertion element IS150 protein InsJ-like helix-turn-helix" evidence="3">
    <location>
        <begin position="66"/>
        <end position="119"/>
    </location>
</feature>
<comment type="caution">
    <text evidence="4">The sequence shown here is derived from an EMBL/GenBank/DDBJ whole genome shotgun (WGS) entry which is preliminary data.</text>
</comment>
<dbReference type="OrthoDB" id="5690222at2"/>
<accession>A0A0J1KCK1</accession>
<dbReference type="GO" id="GO:0043565">
    <property type="term" value="F:sequence-specific DNA binding"/>
    <property type="evidence" value="ECO:0007669"/>
    <property type="project" value="InterPro"/>
</dbReference>
<keyword evidence="5" id="KW-1185">Reference proteome</keyword>
<dbReference type="InterPro" id="IPR052057">
    <property type="entry name" value="IS150/IS1296_orfA-like"/>
</dbReference>
<dbReference type="InterPro" id="IPR036388">
    <property type="entry name" value="WH-like_DNA-bd_sf"/>
</dbReference>
<dbReference type="PANTHER" id="PTHR33795">
    <property type="entry name" value="INSERTION ELEMENT IS150 PROTEIN INSJ"/>
    <property type="match status" value="1"/>
</dbReference>
<dbReference type="PANTHER" id="PTHR33795:SF1">
    <property type="entry name" value="INSERTION ELEMENT IS150 PROTEIN INSJ"/>
    <property type="match status" value="1"/>
</dbReference>
<comment type="similarity">
    <text evidence="1">Belongs to the IS150/IS1296 orfA family.</text>
</comment>